<dbReference type="HOGENOM" id="CLU_3359803_0_0_1"/>
<comment type="caution">
    <text evidence="1">The sequence shown here is derived from an EMBL/GenBank/DDBJ whole genome shotgun (WGS) entry which is preliminary data.</text>
</comment>
<proteinExistence type="predicted"/>
<sequence>MFLIHAVQYLQRPIIEPSLIPRGIPELNHVVRDISI</sequence>
<gene>
    <name evidence="1" type="ORF">M7I_3695</name>
</gene>
<evidence type="ECO:0000313" key="2">
    <source>
        <dbReference type="Proteomes" id="UP000005446"/>
    </source>
</evidence>
<dbReference type="EMBL" id="AGUE01000083">
    <property type="protein sequence ID" value="EHL00411.1"/>
    <property type="molecule type" value="Genomic_DNA"/>
</dbReference>
<evidence type="ECO:0000313" key="1">
    <source>
        <dbReference type="EMBL" id="EHL00411.1"/>
    </source>
</evidence>
<dbReference type="InParanoid" id="H0EM67"/>
<protein>
    <submittedName>
        <fullName evidence="1">Uncharacterized protein</fullName>
    </submittedName>
</protein>
<keyword evidence="2" id="KW-1185">Reference proteome</keyword>
<dbReference type="AlphaFoldDB" id="H0EM67"/>
<name>H0EM67_GLAL7</name>
<accession>H0EM67</accession>
<dbReference type="Proteomes" id="UP000005446">
    <property type="component" value="Unassembled WGS sequence"/>
</dbReference>
<organism evidence="1 2">
    <name type="scientific">Glarea lozoyensis (strain ATCC 74030 / MF5533)</name>
    <dbReference type="NCBI Taxonomy" id="1104152"/>
    <lineage>
        <taxon>Eukaryota</taxon>
        <taxon>Fungi</taxon>
        <taxon>Dikarya</taxon>
        <taxon>Ascomycota</taxon>
        <taxon>Pezizomycotina</taxon>
        <taxon>Leotiomycetes</taxon>
        <taxon>Helotiales</taxon>
        <taxon>Helotiaceae</taxon>
        <taxon>Glarea</taxon>
    </lineage>
</organism>
<reference evidence="1 2" key="1">
    <citation type="journal article" date="2012" name="Eukaryot. Cell">
        <title>Genome sequence of the fungus Glarea lozoyensis: the first genome sequence of a species from the Helotiaceae family.</title>
        <authorList>
            <person name="Youssar L."/>
            <person name="Gruening B.A."/>
            <person name="Erxleben A."/>
            <person name="Guenther S."/>
            <person name="Huettel W."/>
        </authorList>
    </citation>
    <scope>NUCLEOTIDE SEQUENCE [LARGE SCALE GENOMIC DNA]</scope>
    <source>
        <strain evidence="2">ATCC 74030 / MF5533</strain>
    </source>
</reference>